<dbReference type="EMBL" id="KB445799">
    <property type="protein sequence ID" value="EMD35804.1"/>
    <property type="molecule type" value="Genomic_DNA"/>
</dbReference>
<feature type="signal peptide" evidence="3">
    <location>
        <begin position="1"/>
        <end position="24"/>
    </location>
</feature>
<evidence type="ECO:0000256" key="2">
    <source>
        <dbReference type="SAM" id="Phobius"/>
    </source>
</evidence>
<reference evidence="4 5" key="1">
    <citation type="journal article" date="2012" name="Proc. Natl. Acad. Sci. U.S.A.">
        <title>Comparative genomics of Ceriporiopsis subvermispora and Phanerochaete chrysosporium provide insight into selective ligninolysis.</title>
        <authorList>
            <person name="Fernandez-Fueyo E."/>
            <person name="Ruiz-Duenas F.J."/>
            <person name="Ferreira P."/>
            <person name="Floudas D."/>
            <person name="Hibbett D.S."/>
            <person name="Canessa P."/>
            <person name="Larrondo L.F."/>
            <person name="James T.Y."/>
            <person name="Seelenfreund D."/>
            <person name="Lobos S."/>
            <person name="Polanco R."/>
            <person name="Tello M."/>
            <person name="Honda Y."/>
            <person name="Watanabe T."/>
            <person name="Watanabe T."/>
            <person name="Ryu J.S."/>
            <person name="Kubicek C.P."/>
            <person name="Schmoll M."/>
            <person name="Gaskell J."/>
            <person name="Hammel K.E."/>
            <person name="St John F.J."/>
            <person name="Vanden Wymelenberg A."/>
            <person name="Sabat G."/>
            <person name="Splinter BonDurant S."/>
            <person name="Syed K."/>
            <person name="Yadav J.S."/>
            <person name="Doddapaneni H."/>
            <person name="Subramanian V."/>
            <person name="Lavin J.L."/>
            <person name="Oguiza J.A."/>
            <person name="Perez G."/>
            <person name="Pisabarro A.G."/>
            <person name="Ramirez L."/>
            <person name="Santoyo F."/>
            <person name="Master E."/>
            <person name="Coutinho P.M."/>
            <person name="Henrissat B."/>
            <person name="Lombard V."/>
            <person name="Magnuson J.K."/>
            <person name="Kuees U."/>
            <person name="Hori C."/>
            <person name="Igarashi K."/>
            <person name="Samejima M."/>
            <person name="Held B.W."/>
            <person name="Barry K.W."/>
            <person name="LaButti K.M."/>
            <person name="Lapidus A."/>
            <person name="Lindquist E.A."/>
            <person name="Lucas S.M."/>
            <person name="Riley R."/>
            <person name="Salamov A.A."/>
            <person name="Hoffmeister D."/>
            <person name="Schwenk D."/>
            <person name="Hadar Y."/>
            <person name="Yarden O."/>
            <person name="de Vries R.P."/>
            <person name="Wiebenga A."/>
            <person name="Stenlid J."/>
            <person name="Eastwood D."/>
            <person name="Grigoriev I.V."/>
            <person name="Berka R.M."/>
            <person name="Blanchette R.A."/>
            <person name="Kersten P."/>
            <person name="Martinez A.T."/>
            <person name="Vicuna R."/>
            <person name="Cullen D."/>
        </authorList>
    </citation>
    <scope>NUCLEOTIDE SEQUENCE [LARGE SCALE GENOMIC DNA]</scope>
    <source>
        <strain evidence="4 5">B</strain>
    </source>
</reference>
<feature type="chain" id="PRO_5004023120" description="Glycoside hydrolase family 16 protein" evidence="3">
    <location>
        <begin position="25"/>
        <end position="339"/>
    </location>
</feature>
<dbReference type="OrthoDB" id="3270641at2759"/>
<feature type="region of interest" description="Disordered" evidence="1">
    <location>
        <begin position="312"/>
        <end position="339"/>
    </location>
</feature>
<proteinExistence type="predicted"/>
<keyword evidence="2" id="KW-1133">Transmembrane helix</keyword>
<feature type="transmembrane region" description="Helical" evidence="2">
    <location>
        <begin position="200"/>
        <end position="223"/>
    </location>
</feature>
<dbReference type="HOGENOM" id="CLU_818893_0_0_1"/>
<protein>
    <recommendedName>
        <fullName evidence="6">Glycoside hydrolase family 16 protein</fullName>
    </recommendedName>
</protein>
<keyword evidence="2" id="KW-0812">Transmembrane</keyword>
<evidence type="ECO:0000313" key="5">
    <source>
        <dbReference type="Proteomes" id="UP000016930"/>
    </source>
</evidence>
<sequence>MYVRQIAYFILCAVSLQSSYLVSAAPTNISIDDTYGDSLTFETFVYSPQDHWSVGQSCKNCVAQPDSSQAFNHTWHESTSGIGHNGSTNATVYFRAFGSEWWGNVDMTFYIDGNVVGEYLDLTPTNDLPGPSYEYSTLVWQAEGLPLEEHSFTLVNGQISHNKSLILLDYVKCTTDLEIMPSSSSDPASDTHGSSSKSRAVAIGLSIPACIITVLLAAAYYICKRQHRSLRTLLVLPVLFKRGDRLQSQHTPARYAGSDNVRTVMSIDSSSLSICDSVSQDTTATTPETPVTSSTNQFKAHRMHHLHVAQTPVHASRISECPDPDSTPSAPPSYWHGSD</sequence>
<dbReference type="STRING" id="914234.M2PI62"/>
<dbReference type="AlphaFoldDB" id="M2PI62"/>
<keyword evidence="2" id="KW-0472">Membrane</keyword>
<keyword evidence="3" id="KW-0732">Signal</keyword>
<name>M2PI62_CERS8</name>
<evidence type="ECO:0000256" key="3">
    <source>
        <dbReference type="SAM" id="SignalP"/>
    </source>
</evidence>
<evidence type="ECO:0008006" key="6">
    <source>
        <dbReference type="Google" id="ProtNLM"/>
    </source>
</evidence>
<gene>
    <name evidence="4" type="ORF">CERSUDRAFT_124440</name>
</gene>
<accession>M2PI62</accession>
<evidence type="ECO:0000313" key="4">
    <source>
        <dbReference type="EMBL" id="EMD35804.1"/>
    </source>
</evidence>
<keyword evidence="5" id="KW-1185">Reference proteome</keyword>
<evidence type="ECO:0000256" key="1">
    <source>
        <dbReference type="SAM" id="MobiDB-lite"/>
    </source>
</evidence>
<organism evidence="4 5">
    <name type="scientific">Ceriporiopsis subvermispora (strain B)</name>
    <name type="common">White-rot fungus</name>
    <name type="synonym">Gelatoporia subvermispora</name>
    <dbReference type="NCBI Taxonomy" id="914234"/>
    <lineage>
        <taxon>Eukaryota</taxon>
        <taxon>Fungi</taxon>
        <taxon>Dikarya</taxon>
        <taxon>Basidiomycota</taxon>
        <taxon>Agaricomycotina</taxon>
        <taxon>Agaricomycetes</taxon>
        <taxon>Polyporales</taxon>
        <taxon>Gelatoporiaceae</taxon>
        <taxon>Gelatoporia</taxon>
    </lineage>
</organism>
<dbReference type="Proteomes" id="UP000016930">
    <property type="component" value="Unassembled WGS sequence"/>
</dbReference>